<proteinExistence type="predicted"/>
<evidence type="ECO:0000313" key="1">
    <source>
        <dbReference type="EMBL" id="CAG8854619.1"/>
    </source>
</evidence>
<feature type="non-terminal residue" evidence="1">
    <location>
        <position position="1"/>
    </location>
</feature>
<accession>A0ABN7XKD8</accession>
<reference evidence="1 2" key="1">
    <citation type="submission" date="2021-06" db="EMBL/GenBank/DDBJ databases">
        <authorList>
            <person name="Kallberg Y."/>
            <person name="Tangrot J."/>
            <person name="Rosling A."/>
        </authorList>
    </citation>
    <scope>NUCLEOTIDE SEQUENCE [LARGE SCALE GENOMIC DNA]</scope>
    <source>
        <strain evidence="1 2">120-4 pot B 10/14</strain>
    </source>
</reference>
<protein>
    <submittedName>
        <fullName evidence="1">2161_t:CDS:1</fullName>
    </submittedName>
</protein>
<organism evidence="1 2">
    <name type="scientific">Gigaspora margarita</name>
    <dbReference type="NCBI Taxonomy" id="4874"/>
    <lineage>
        <taxon>Eukaryota</taxon>
        <taxon>Fungi</taxon>
        <taxon>Fungi incertae sedis</taxon>
        <taxon>Mucoromycota</taxon>
        <taxon>Glomeromycotina</taxon>
        <taxon>Glomeromycetes</taxon>
        <taxon>Diversisporales</taxon>
        <taxon>Gigasporaceae</taxon>
        <taxon>Gigaspora</taxon>
    </lineage>
</organism>
<evidence type="ECO:0000313" key="2">
    <source>
        <dbReference type="Proteomes" id="UP000789901"/>
    </source>
</evidence>
<sequence length="96" mass="11465">QTIRLDSNTNTSLSNNFNFNILNKKISVAEEEHNKSIHIVLERYYDLGEALDRLYDDFREKTKNKPESKYKVTQEYKRQLGIDILDMAQRKRKERG</sequence>
<gene>
    <name evidence="1" type="ORF">GMARGA_LOCUS43440</name>
</gene>
<dbReference type="EMBL" id="CAJVQB010140499">
    <property type="protein sequence ID" value="CAG8854619.1"/>
    <property type="molecule type" value="Genomic_DNA"/>
</dbReference>
<dbReference type="Proteomes" id="UP000789901">
    <property type="component" value="Unassembled WGS sequence"/>
</dbReference>
<comment type="caution">
    <text evidence="1">The sequence shown here is derived from an EMBL/GenBank/DDBJ whole genome shotgun (WGS) entry which is preliminary data.</text>
</comment>
<name>A0ABN7XKD8_GIGMA</name>
<keyword evidence="2" id="KW-1185">Reference proteome</keyword>